<gene>
    <name evidence="1" type="ORF">E7Z73_10580</name>
</gene>
<evidence type="ECO:0000313" key="1">
    <source>
        <dbReference type="EMBL" id="MBE6506154.1"/>
    </source>
</evidence>
<accession>A0A8T3VPI3</accession>
<dbReference type="RefSeq" id="WP_303737821.1">
    <property type="nucleotide sequence ID" value="NZ_SUTE01000091.1"/>
</dbReference>
<proteinExistence type="predicted"/>
<sequence>MTINLDNYFSEFETFKKISNPKEYEKVKEDINNPYILTGIDRLRVFYELMGLEFDEDFFKKAVEDCCREYGV</sequence>
<protein>
    <submittedName>
        <fullName evidence="1">Uncharacterized protein</fullName>
    </submittedName>
</protein>
<comment type="caution">
    <text evidence="1">The sequence shown here is derived from an EMBL/GenBank/DDBJ whole genome shotgun (WGS) entry which is preliminary data.</text>
</comment>
<dbReference type="Proteomes" id="UP000762703">
    <property type="component" value="Unassembled WGS sequence"/>
</dbReference>
<dbReference type="EMBL" id="SUTE01000091">
    <property type="protein sequence ID" value="MBE6506154.1"/>
    <property type="molecule type" value="Genomic_DNA"/>
</dbReference>
<dbReference type="AlphaFoldDB" id="A0A8T3VPI3"/>
<evidence type="ECO:0000313" key="2">
    <source>
        <dbReference type="Proteomes" id="UP000762703"/>
    </source>
</evidence>
<reference evidence="1" key="1">
    <citation type="submission" date="2019-04" db="EMBL/GenBank/DDBJ databases">
        <title>Evolution of Biomass-Degrading Anaerobic Consortia Revealed by Metagenomics.</title>
        <authorList>
            <person name="Peng X."/>
        </authorList>
    </citation>
    <scope>NUCLEOTIDE SEQUENCE</scope>
    <source>
        <strain evidence="1">SIG12</strain>
    </source>
</reference>
<name>A0A8T3VPI3_9EURY</name>
<organism evidence="1 2">
    <name type="scientific">Methanobrevibacter millerae</name>
    <dbReference type="NCBI Taxonomy" id="230361"/>
    <lineage>
        <taxon>Archaea</taxon>
        <taxon>Methanobacteriati</taxon>
        <taxon>Methanobacteriota</taxon>
        <taxon>Methanomada group</taxon>
        <taxon>Methanobacteria</taxon>
        <taxon>Methanobacteriales</taxon>
        <taxon>Methanobacteriaceae</taxon>
        <taxon>Methanobrevibacter</taxon>
    </lineage>
</organism>